<gene>
    <name evidence="1" type="ORF">EBBID32_15000</name>
</gene>
<evidence type="ECO:0000313" key="2">
    <source>
        <dbReference type="Proteomes" id="UP000013201"/>
    </source>
</evidence>
<proteinExistence type="predicted"/>
<name>N1MJP2_9SPHN</name>
<organism evidence="1 2">
    <name type="scientific">Sphingobium indicum BiD32</name>
    <dbReference type="NCBI Taxonomy" id="1301087"/>
    <lineage>
        <taxon>Bacteria</taxon>
        <taxon>Pseudomonadati</taxon>
        <taxon>Pseudomonadota</taxon>
        <taxon>Alphaproteobacteria</taxon>
        <taxon>Sphingomonadales</taxon>
        <taxon>Sphingomonadaceae</taxon>
        <taxon>Sphingobium</taxon>
    </lineage>
</organism>
<dbReference type="AlphaFoldDB" id="N1MJP2"/>
<reference evidence="2" key="2">
    <citation type="submission" date="2013-04" db="EMBL/GenBank/DDBJ databases">
        <title>Bisphenol A degrading Sphingobium sp. strain BiD32.</title>
        <authorList>
            <person name="Nielsen J.L."/>
            <person name="Zhou N.A."/>
            <person name="Kjeldal H."/>
        </authorList>
    </citation>
    <scope>NUCLEOTIDE SEQUENCE [LARGE SCALE GENOMIC DNA]</scope>
    <source>
        <strain evidence="2">BiD32</strain>
    </source>
</reference>
<dbReference type="Proteomes" id="UP000013201">
    <property type="component" value="Unassembled WGS sequence"/>
</dbReference>
<dbReference type="EMBL" id="CAVK010000069">
    <property type="protein sequence ID" value="CCW17161.1"/>
    <property type="molecule type" value="Genomic_DNA"/>
</dbReference>
<sequence length="44" mass="4925">MQRGDNVAWVESAAKMERMTVPLGYACDYRGTGVCLSRLWSESV</sequence>
<accession>N1MJP2</accession>
<evidence type="ECO:0000313" key="1">
    <source>
        <dbReference type="EMBL" id="CCW17161.1"/>
    </source>
</evidence>
<protein>
    <submittedName>
        <fullName evidence="1">Uncharacterized protein</fullName>
    </submittedName>
</protein>
<comment type="caution">
    <text evidence="1">The sequence shown here is derived from an EMBL/GenBank/DDBJ whole genome shotgun (WGS) entry which is preliminary data.</text>
</comment>
<keyword evidence="2" id="KW-1185">Reference proteome</keyword>
<reference evidence="1 2" key="1">
    <citation type="submission" date="2013-03" db="EMBL/GenBank/DDBJ databases">
        <authorList>
            <person name="Le V."/>
        </authorList>
    </citation>
    <scope>NUCLEOTIDE SEQUENCE [LARGE SCALE GENOMIC DNA]</scope>
    <source>
        <strain evidence="1 2">BiD32</strain>
    </source>
</reference>